<dbReference type="EMBL" id="JXJN01022977">
    <property type="status" value="NOT_ANNOTATED_CDS"/>
    <property type="molecule type" value="Genomic_DNA"/>
</dbReference>
<reference evidence="1" key="2">
    <citation type="submission" date="2020-05" db="UniProtKB">
        <authorList>
            <consortium name="EnsemblMetazoa"/>
        </authorList>
    </citation>
    <scope>IDENTIFICATION</scope>
    <source>
        <strain evidence="1">IAEA</strain>
    </source>
</reference>
<evidence type="ECO:0000313" key="2">
    <source>
        <dbReference type="Proteomes" id="UP000092460"/>
    </source>
</evidence>
<dbReference type="AlphaFoldDB" id="A0A1B0BZ47"/>
<name>A0A1B0BZ47_9MUSC</name>
<proteinExistence type="predicted"/>
<dbReference type="Proteomes" id="UP000092460">
    <property type="component" value="Unassembled WGS sequence"/>
</dbReference>
<dbReference type="VEuPathDB" id="VectorBase:GPPI044834"/>
<protein>
    <submittedName>
        <fullName evidence="1">Uncharacterized protein</fullName>
    </submittedName>
</protein>
<dbReference type="EnsemblMetazoa" id="GPPI044834-RA">
    <property type="protein sequence ID" value="GPPI044834-PA"/>
    <property type="gene ID" value="GPPI044834"/>
</dbReference>
<reference evidence="2" key="1">
    <citation type="submission" date="2015-01" db="EMBL/GenBank/DDBJ databases">
        <authorList>
            <person name="Aksoy S."/>
            <person name="Warren W."/>
            <person name="Wilson R.K."/>
        </authorList>
    </citation>
    <scope>NUCLEOTIDE SEQUENCE [LARGE SCALE GENOMIC DNA]</scope>
    <source>
        <strain evidence="2">IAEA</strain>
    </source>
</reference>
<organism evidence="1 2">
    <name type="scientific">Glossina palpalis gambiensis</name>
    <dbReference type="NCBI Taxonomy" id="67801"/>
    <lineage>
        <taxon>Eukaryota</taxon>
        <taxon>Metazoa</taxon>
        <taxon>Ecdysozoa</taxon>
        <taxon>Arthropoda</taxon>
        <taxon>Hexapoda</taxon>
        <taxon>Insecta</taxon>
        <taxon>Pterygota</taxon>
        <taxon>Neoptera</taxon>
        <taxon>Endopterygota</taxon>
        <taxon>Diptera</taxon>
        <taxon>Brachycera</taxon>
        <taxon>Muscomorpha</taxon>
        <taxon>Hippoboscoidea</taxon>
        <taxon>Glossinidae</taxon>
        <taxon>Glossina</taxon>
    </lineage>
</organism>
<sequence>MPLHVKKSALENLNAEYGKKEGNIRLGYGSCSSPEMNGSDLNSDYALTSIVEISSSPEFFSVFSDSVLGLVDRKKILHHIHARRRNESKLLTLEKVRISSLRRYNMYGRGKFLKFLLVLQPRIRRFKTWFQSLSFHSSLSQLVKFKKGFSLQTNNVGCQINWYTCRVGALHCNLDTVTVTGCSLFRGCRTLKLMYREHKQQNICTLYKQLIELSLIQTFIKTNKFHNNHKMFNFIKVILETAFDCFVATVTSTTTTVSTRCDVTVMALMCIQLYRLGRDTSFPRFPGGINKLLNCF</sequence>
<evidence type="ECO:0000313" key="1">
    <source>
        <dbReference type="EnsemblMetazoa" id="GPPI044834-PA"/>
    </source>
</evidence>
<accession>A0A1B0BZ47</accession>
<keyword evidence="2" id="KW-1185">Reference proteome</keyword>